<accession>A0A9Q0RF93</accession>
<dbReference type="FunFam" id="3.10.20.90:FF:000160">
    <property type="entry name" value="Polyubiquitin-C"/>
    <property type="match status" value="1"/>
</dbReference>
<feature type="domain" description="Ubiquitin-like" evidence="1">
    <location>
        <begin position="161"/>
        <end position="240"/>
    </location>
</feature>
<organism evidence="2 3">
    <name type="scientific">Anaeramoeba ignava</name>
    <name type="common">Anaerobic marine amoeba</name>
    <dbReference type="NCBI Taxonomy" id="1746090"/>
    <lineage>
        <taxon>Eukaryota</taxon>
        <taxon>Metamonada</taxon>
        <taxon>Anaeramoebidae</taxon>
        <taxon>Anaeramoeba</taxon>
    </lineage>
</organism>
<keyword evidence="3" id="KW-1185">Reference proteome</keyword>
<dbReference type="Pfam" id="PF00240">
    <property type="entry name" value="ubiquitin"/>
    <property type="match status" value="5"/>
</dbReference>
<dbReference type="AlphaFoldDB" id="A0A9Q0RF93"/>
<feature type="domain" description="Ubiquitin-like" evidence="1">
    <location>
        <begin position="319"/>
        <end position="394"/>
    </location>
</feature>
<sequence>MQIFVKTLTGKTITIEINSTDTIELLKERIYDKEGIPICDQRLIFAGKQLDENEKTLEQCNIKRESTLHIVLRLAPPRSSTYIKTSYGQSISVSKACPHCNSGGTINNLKAKIEKKYSIPFENQKLFCNGNLLENNKKYIDYGMGCSAKVYLDYDLKDFSFPIFVKSSNNKIFKVLLSSFEKVEKVEKVPNIQFNKLKQIIESITKIPQHKQKLFFKEVELKDDKTFSDYDISKESIIDLKNEFKDKDRIFQLYDSVNSFQQLYISPFWKTKQIREEFKNKNFSCWNKPLFFGNYLLEDEKTILDYGSEGFIDEIYSYMNIFIEISPKKRIDIDIEFNTNLTIKDIKELFQQKMKEELINQSFLLSFNNRILQDKQKLNECRIGNHSVLFYQIKINIQALNGKINELFISPYSTINEFLNELYLKGISEKNLNLNGKLITDFQKEQKLIECGIGNYSTLSYSIKINIQALNGKINILFIPLYSTINEFLNELYLKGISEKNLHFNGKLIKDFQKEQKLIECGIENDSTLSYLITIKIFQLIYEIDFTIECFDNETIQNLEQKIKKEKQIEEEFKLTFNGKELDKEKKINEYQIKHFSILRLIFL</sequence>
<dbReference type="SMART" id="SM00213">
    <property type="entry name" value="UBQ"/>
    <property type="match status" value="5"/>
</dbReference>
<comment type="caution">
    <text evidence="2">The sequence shown here is derived from an EMBL/GenBank/DDBJ whole genome shotgun (WGS) entry which is preliminary data.</text>
</comment>
<name>A0A9Q0RF93_ANAIG</name>
<dbReference type="PRINTS" id="PR00348">
    <property type="entry name" value="UBIQUITIN"/>
</dbReference>
<dbReference type="InterPro" id="IPR019954">
    <property type="entry name" value="Ubiquitin_CS"/>
</dbReference>
<evidence type="ECO:0000313" key="2">
    <source>
        <dbReference type="EMBL" id="KAJ5077458.1"/>
    </source>
</evidence>
<dbReference type="PROSITE" id="PS50053">
    <property type="entry name" value="UBIQUITIN_2"/>
    <property type="match status" value="5"/>
</dbReference>
<dbReference type="EMBL" id="JAPDFW010000058">
    <property type="protein sequence ID" value="KAJ5077458.1"/>
    <property type="molecule type" value="Genomic_DNA"/>
</dbReference>
<gene>
    <name evidence="2" type="ORF">M0811_05981</name>
</gene>
<dbReference type="PANTHER" id="PTHR10666">
    <property type="entry name" value="UBIQUITIN"/>
    <property type="match status" value="1"/>
</dbReference>
<dbReference type="Proteomes" id="UP001149090">
    <property type="component" value="Unassembled WGS sequence"/>
</dbReference>
<dbReference type="OrthoDB" id="428577at2759"/>
<feature type="domain" description="Ubiquitin-like" evidence="1">
    <location>
        <begin position="531"/>
        <end position="604"/>
    </location>
</feature>
<feature type="domain" description="Ubiquitin-like" evidence="1">
    <location>
        <begin position="1"/>
        <end position="77"/>
    </location>
</feature>
<protein>
    <submittedName>
        <fullName evidence="2">Ubiquitin 13</fullName>
    </submittedName>
</protein>
<dbReference type="InterPro" id="IPR050158">
    <property type="entry name" value="Ubiquitin_ubiquitin-like"/>
</dbReference>
<dbReference type="InterPro" id="IPR000626">
    <property type="entry name" value="Ubiquitin-like_dom"/>
</dbReference>
<evidence type="ECO:0000259" key="1">
    <source>
        <dbReference type="PROSITE" id="PS50053"/>
    </source>
</evidence>
<reference evidence="2" key="1">
    <citation type="submission" date="2022-10" db="EMBL/GenBank/DDBJ databases">
        <title>Novel sulphate-reducing endosymbionts in the free-living metamonad Anaeramoeba.</title>
        <authorList>
            <person name="Jerlstrom-Hultqvist J."/>
            <person name="Cepicka I."/>
            <person name="Gallot-Lavallee L."/>
            <person name="Salas-Leiva D."/>
            <person name="Curtis B.A."/>
            <person name="Zahonova K."/>
            <person name="Pipaliya S."/>
            <person name="Dacks J."/>
            <person name="Roger A.J."/>
        </authorList>
    </citation>
    <scope>NUCLEOTIDE SEQUENCE</scope>
    <source>
        <strain evidence="2">BMAN</strain>
    </source>
</reference>
<dbReference type="CDD" id="cd17039">
    <property type="entry name" value="Ubl_ubiquitin_like"/>
    <property type="match status" value="4"/>
</dbReference>
<dbReference type="Gene3D" id="3.10.20.90">
    <property type="entry name" value="Phosphatidylinositol 3-kinase Catalytic Subunit, Chain A, domain 1"/>
    <property type="match status" value="5"/>
</dbReference>
<proteinExistence type="predicted"/>
<dbReference type="SUPFAM" id="SSF54236">
    <property type="entry name" value="Ubiquitin-like"/>
    <property type="match status" value="5"/>
</dbReference>
<dbReference type="InterPro" id="IPR029071">
    <property type="entry name" value="Ubiquitin-like_domsf"/>
</dbReference>
<dbReference type="PROSITE" id="PS00299">
    <property type="entry name" value="UBIQUITIN_1"/>
    <property type="match status" value="1"/>
</dbReference>
<feature type="domain" description="Ubiquitin-like" evidence="1">
    <location>
        <begin position="105"/>
        <end position="152"/>
    </location>
</feature>
<evidence type="ECO:0000313" key="3">
    <source>
        <dbReference type="Proteomes" id="UP001149090"/>
    </source>
</evidence>
<dbReference type="InterPro" id="IPR019956">
    <property type="entry name" value="Ubiquitin_dom"/>
</dbReference>